<dbReference type="OrthoDB" id="4539504at2"/>
<evidence type="ECO:0000313" key="1">
    <source>
        <dbReference type="EMBL" id="AJT42019.1"/>
    </source>
</evidence>
<keyword evidence="2" id="KW-1185">Reference proteome</keyword>
<proteinExistence type="predicted"/>
<dbReference type="EMBL" id="CP011005">
    <property type="protein sequence ID" value="AJT42019.1"/>
    <property type="molecule type" value="Genomic_DNA"/>
</dbReference>
<name>A0A0D4C0F5_9MICC</name>
<reference evidence="1 2" key="1">
    <citation type="journal article" date="2015" name="Genome Announc.">
        <title>Complete Genome Sequencing of Protease-Producing Novel Arthrobacter sp. Strain IHBB 11108 Using PacBio Single-Molecule Real-Time Sequencing Technology.</title>
        <authorList>
            <person name="Kiran S."/>
            <person name="Swarnkar M.K."/>
            <person name="Pal M."/>
            <person name="Thakur R."/>
            <person name="Tewari R."/>
            <person name="Singh A.K."/>
            <person name="Gulati A."/>
        </authorList>
    </citation>
    <scope>NUCLEOTIDE SEQUENCE [LARGE SCALE GENOMIC DNA]</scope>
    <source>
        <strain evidence="1 2">IHBB 11108</strain>
    </source>
</reference>
<organism evidence="1 2">
    <name type="scientific">Psychromicrobium lacuslunae</name>
    <dbReference type="NCBI Taxonomy" id="1618207"/>
    <lineage>
        <taxon>Bacteria</taxon>
        <taxon>Bacillati</taxon>
        <taxon>Actinomycetota</taxon>
        <taxon>Actinomycetes</taxon>
        <taxon>Micrococcales</taxon>
        <taxon>Micrococcaceae</taxon>
        <taxon>Psychromicrobium</taxon>
    </lineage>
</organism>
<gene>
    <name evidence="1" type="ORF">UM93_11775</name>
</gene>
<accession>A0A0D4C0F5</accession>
<dbReference type="AlphaFoldDB" id="A0A0D4C0F5"/>
<dbReference type="STRING" id="1618207.UM93_11775"/>
<sequence>MIIYDKRSEPLGIPSELTDPEKVCSIRMSFFYLWSYSNNLLLKAPSERIAKLISSGASALEIFQNLRKTRLTSDEFTYAGNGYVIKYYRNHHEKSYITDFSGWAAKKNWTLTGDMKEYESVQSILDEAYSLDLPPTLSGGQIAILRAAGLEVALAQPDERLTATTPPYQKRIVEELALVGVSITDLWSGLVTSHFRYPQAIPILTDWLENYRARTPEEYHRKFGMTLVEVLTTPDAAGLAFSALFNELRLASSDEYYQWLIFDALSRTATEKDLNVMLDLLFDESQVDYRKSIIPRYLRRSRDVRIPEFLGKALKDPVLAEEARKEMKRRNLTLKK</sequence>
<dbReference type="HOGENOM" id="CLU_825497_0_0_11"/>
<dbReference type="RefSeq" id="WP_045075773.1">
    <property type="nucleotide sequence ID" value="NZ_CP011005.1"/>
</dbReference>
<dbReference type="Proteomes" id="UP000061839">
    <property type="component" value="Chromosome"/>
</dbReference>
<protein>
    <submittedName>
        <fullName evidence="1">Uncharacterized protein</fullName>
    </submittedName>
</protein>
<evidence type="ECO:0000313" key="2">
    <source>
        <dbReference type="Proteomes" id="UP000061839"/>
    </source>
</evidence>
<dbReference type="KEGG" id="ari:UM93_11775"/>
<dbReference type="PATRIC" id="fig|1618207.4.peg.2387"/>